<feature type="compositionally biased region" description="Low complexity" evidence="1">
    <location>
        <begin position="169"/>
        <end position="200"/>
    </location>
</feature>
<sequence length="351" mass="39609">MYHNSYGAALSNNPFIDDPTNTRSRFPDISTTTSSPPVQTTSQFTSWIQPGMSTTQHTGYSIQQHQQPQQQQQLFPQYQQPQQQQQAQYQYQAANFPGPSPVASATSTGSGFQPSSAFGQQMAAHISGSSYGYLSSQPQQQQQQYHPVQQQLQANQHYIAQFDPYGAISQGWDGSHSQQQQQQPIQTQSSSNSSIGSFGSATHPSNQTTSRSSNGALHPREFVRTYKREVESWDPYTWKQLLGSFEQLKEAWDVRKREVAGRLAQMQQQMQYMGAGTNYYQMQQIQQEGPRLQTLAREAETNFDSVTASTFQMQEVFQGYRQSGDAASKRRVREATNVALKSLPDWPQPMF</sequence>
<feature type="region of interest" description="Disordered" evidence="1">
    <location>
        <begin position="169"/>
        <end position="217"/>
    </location>
</feature>
<name>A0A2A9NYG3_9AGAR</name>
<feature type="compositionally biased region" description="Polar residues" evidence="1">
    <location>
        <begin position="103"/>
        <end position="116"/>
    </location>
</feature>
<feature type="compositionally biased region" description="Low complexity" evidence="1">
    <location>
        <begin position="63"/>
        <end position="94"/>
    </location>
</feature>
<accession>A0A2A9NYG3</accession>
<reference evidence="2 3" key="1">
    <citation type="submission" date="2014-02" db="EMBL/GenBank/DDBJ databases">
        <title>Transposable element dynamics among asymbiotic and ectomycorrhizal Amanita fungi.</title>
        <authorList>
            <consortium name="DOE Joint Genome Institute"/>
            <person name="Hess J."/>
            <person name="Skrede I."/>
            <person name="Wolfe B."/>
            <person name="LaButti K."/>
            <person name="Ohm R.A."/>
            <person name="Grigoriev I.V."/>
            <person name="Pringle A."/>
        </authorList>
    </citation>
    <scope>NUCLEOTIDE SEQUENCE [LARGE SCALE GENOMIC DNA]</scope>
    <source>
        <strain evidence="2 3">SKay4041</strain>
    </source>
</reference>
<keyword evidence="3" id="KW-1185">Reference proteome</keyword>
<feature type="compositionally biased region" description="Polar residues" evidence="1">
    <location>
        <begin position="202"/>
        <end position="215"/>
    </location>
</feature>
<evidence type="ECO:0000256" key="1">
    <source>
        <dbReference type="SAM" id="MobiDB-lite"/>
    </source>
</evidence>
<protein>
    <submittedName>
        <fullName evidence="2">Uncharacterized protein</fullName>
    </submittedName>
</protein>
<gene>
    <name evidence="2" type="ORF">AMATHDRAFT_45883</name>
</gene>
<dbReference type="AlphaFoldDB" id="A0A2A9NYG3"/>
<dbReference type="Proteomes" id="UP000242287">
    <property type="component" value="Unassembled WGS sequence"/>
</dbReference>
<feature type="compositionally biased region" description="Polar residues" evidence="1">
    <location>
        <begin position="47"/>
        <end position="62"/>
    </location>
</feature>
<evidence type="ECO:0000313" key="2">
    <source>
        <dbReference type="EMBL" id="PFH52980.1"/>
    </source>
</evidence>
<feature type="region of interest" description="Disordered" evidence="1">
    <location>
        <begin position="1"/>
        <end position="116"/>
    </location>
</feature>
<proteinExistence type="predicted"/>
<feature type="compositionally biased region" description="Polar residues" evidence="1">
    <location>
        <begin position="10"/>
        <end position="24"/>
    </location>
</feature>
<evidence type="ECO:0000313" key="3">
    <source>
        <dbReference type="Proteomes" id="UP000242287"/>
    </source>
</evidence>
<dbReference type="EMBL" id="KZ301976">
    <property type="protein sequence ID" value="PFH52980.1"/>
    <property type="molecule type" value="Genomic_DNA"/>
</dbReference>
<dbReference type="STRING" id="703135.A0A2A9NYG3"/>
<feature type="region of interest" description="Disordered" evidence="1">
    <location>
        <begin position="130"/>
        <end position="150"/>
    </location>
</feature>
<organism evidence="2 3">
    <name type="scientific">Amanita thiersii Skay4041</name>
    <dbReference type="NCBI Taxonomy" id="703135"/>
    <lineage>
        <taxon>Eukaryota</taxon>
        <taxon>Fungi</taxon>
        <taxon>Dikarya</taxon>
        <taxon>Basidiomycota</taxon>
        <taxon>Agaricomycotina</taxon>
        <taxon>Agaricomycetes</taxon>
        <taxon>Agaricomycetidae</taxon>
        <taxon>Agaricales</taxon>
        <taxon>Pluteineae</taxon>
        <taxon>Amanitaceae</taxon>
        <taxon>Amanita</taxon>
    </lineage>
</organism>
<dbReference type="OrthoDB" id="3253876at2759"/>
<feature type="compositionally biased region" description="Low complexity" evidence="1">
    <location>
        <begin position="30"/>
        <end position="46"/>
    </location>
</feature>